<dbReference type="PROSITE" id="PS01187">
    <property type="entry name" value="EGF_CA"/>
    <property type="match status" value="2"/>
</dbReference>
<evidence type="ECO:0000256" key="8">
    <source>
        <dbReference type="ARBA" id="ARBA00022989"/>
    </source>
</evidence>
<dbReference type="PROSITE" id="PS50856">
    <property type="entry name" value="AMOP"/>
    <property type="match status" value="1"/>
</dbReference>
<dbReference type="EMBL" id="MRZV01002193">
    <property type="protein sequence ID" value="PIK34386.1"/>
    <property type="molecule type" value="Genomic_DNA"/>
</dbReference>
<dbReference type="Pfam" id="PF12947">
    <property type="entry name" value="EGF_3"/>
    <property type="match status" value="2"/>
</dbReference>
<dbReference type="Proteomes" id="UP000230750">
    <property type="component" value="Unassembled WGS sequence"/>
</dbReference>
<evidence type="ECO:0000259" key="13">
    <source>
        <dbReference type="PROSITE" id="PS50026"/>
    </source>
</evidence>
<feature type="domain" description="VWFD" evidence="15">
    <location>
        <begin position="163"/>
        <end position="378"/>
    </location>
</feature>
<keyword evidence="6" id="KW-0732">Signal</keyword>
<feature type="domain" description="EGF-like" evidence="13">
    <location>
        <begin position="769"/>
        <end position="809"/>
    </location>
</feature>
<evidence type="ECO:0000256" key="7">
    <source>
        <dbReference type="ARBA" id="ARBA00022737"/>
    </source>
</evidence>
<comment type="subcellular location">
    <subcellularLocation>
        <location evidence="1">Membrane</location>
    </subcellularLocation>
    <subcellularLocation>
        <location evidence="2">Secreted</location>
    </subcellularLocation>
</comment>
<evidence type="ECO:0000256" key="2">
    <source>
        <dbReference type="ARBA" id="ARBA00004613"/>
    </source>
</evidence>
<reference evidence="16 17" key="1">
    <citation type="journal article" date="2017" name="PLoS Biol.">
        <title>The sea cucumber genome provides insights into morphological evolution and visceral regeneration.</title>
        <authorList>
            <person name="Zhang X."/>
            <person name="Sun L."/>
            <person name="Yuan J."/>
            <person name="Sun Y."/>
            <person name="Gao Y."/>
            <person name="Zhang L."/>
            <person name="Li S."/>
            <person name="Dai H."/>
            <person name="Hamel J.F."/>
            <person name="Liu C."/>
            <person name="Yu Y."/>
            <person name="Liu S."/>
            <person name="Lin W."/>
            <person name="Guo K."/>
            <person name="Jin S."/>
            <person name="Xu P."/>
            <person name="Storey K.B."/>
            <person name="Huan P."/>
            <person name="Zhang T."/>
            <person name="Zhou Y."/>
            <person name="Zhang J."/>
            <person name="Lin C."/>
            <person name="Li X."/>
            <person name="Xing L."/>
            <person name="Huo D."/>
            <person name="Sun M."/>
            <person name="Wang L."/>
            <person name="Mercier A."/>
            <person name="Li F."/>
            <person name="Yang H."/>
            <person name="Xiang J."/>
        </authorList>
    </citation>
    <scope>NUCLEOTIDE SEQUENCE [LARGE SCALE GENOMIC DNA]</scope>
    <source>
        <strain evidence="16">Shaxun</strain>
        <tissue evidence="16">Muscle</tissue>
    </source>
</reference>
<dbReference type="PANTHER" id="PTHR13802">
    <property type="entry name" value="MUCIN 4-RELATED"/>
    <property type="match status" value="1"/>
</dbReference>
<dbReference type="Pfam" id="PF07645">
    <property type="entry name" value="EGF_CA"/>
    <property type="match status" value="3"/>
</dbReference>
<proteinExistence type="predicted"/>
<evidence type="ECO:0000256" key="6">
    <source>
        <dbReference type="ARBA" id="ARBA00022729"/>
    </source>
</evidence>
<dbReference type="PROSITE" id="PS51233">
    <property type="entry name" value="VWFD"/>
    <property type="match status" value="1"/>
</dbReference>
<dbReference type="InterPro" id="IPR009030">
    <property type="entry name" value="Growth_fac_rcpt_cys_sf"/>
</dbReference>
<gene>
    <name evidence="16" type="ORF">BSL78_28788</name>
</gene>
<comment type="caution">
    <text evidence="16">The sequence shown here is derived from an EMBL/GenBank/DDBJ whole genome shotgun (WGS) entry which is preliminary data.</text>
</comment>
<sequence length="930" mass="103204">MCLDWYYQQPDPSTWDRTLGTCACGFDQGRTDNSYSRRGKTNSLNANMRRLPNDILEDIEDMEGDSFCLQTTLANENGAGMHCCYRDDHSFVEGYETLWLSSFVVRHQYVNGNSIDDEQYQNWLDDDLLPRYYCCAASEDPAFCGYYQEKRPAGSCDGYLPPRTGWMFGDPHMRTLDGYSYTFNGMGEFTLIEFNHGMFELQGRMERAWSDGDDINGTVFTAFAAKVQGSTTVEITLNDDRSNFYAIVNGTEYYSKANLTDVPYFSENDPNFYLEVDSGNFTNVNLNASDRIVAYWSIGVSISVAMTTPGVLDIFFEIPQSYQGNQTQGLFGVWNDDYTDDFLLRNGSELAFQDAQNLTDRELYVFGQSWRVSEVNSLFMYDQNITWFDLNDFGFMPVFFDELLLQYENNSLLFDAEMVCDGDETCLFDALATKSISVGLGTRRTNSILQDDAQGLSNFPPNITNVVTAEGGTDRKILAQVGIESEITVQAYDRDGDIITYDWQYTLLNTTSPAKLSNTAAVFRWTPYNADRVRLGFSASDGRGISVAETDVLLCDCKNGGTCDFSSLADGSNLVEDKFAMVTCICPPAWAGDDCSEDYDGCLDSPCYPGVTCKDSVAPDANVTCGPCPPGLIGTGFKCWDFDECFTSSNNTCQQSCLNMLGSYDCECSNGYELHPDGSNCLDIDECDRGTDLCDPDFSLCTNTYGGYNCTCQDGFTDVNGDGTLCEDEDECRYTDFPCSPQATCSNQPGSFQCSCLDGFEGNGFVCTDVDECTRGLFTCGNHAICQNIIGSYFCSCEEGWEGDGTICTDINECKRRSIGCHPRALCENTNGSFICTCPDGYIGDGVTCLGSISMNRLYVFKGIEDSPQTVCHALKKLTFRCLQVNLSACRYKMQTVMKRDTLLSLAGPEMSIAVSFIHCAVGIDRSCMN</sequence>
<dbReference type="Pfam" id="PF23263">
    <property type="entry name" value="C8-3_MUC4"/>
    <property type="match status" value="1"/>
</dbReference>
<dbReference type="PROSITE" id="PS00010">
    <property type="entry name" value="ASX_HYDROXYL"/>
    <property type="match status" value="5"/>
</dbReference>
<dbReference type="FunFam" id="2.10.25.10:FF:000038">
    <property type="entry name" value="Fibrillin 2"/>
    <property type="match status" value="3"/>
</dbReference>
<evidence type="ECO:0000313" key="17">
    <source>
        <dbReference type="Proteomes" id="UP000230750"/>
    </source>
</evidence>
<dbReference type="SUPFAM" id="SSF57184">
    <property type="entry name" value="Growth factor receptor domain"/>
    <property type="match status" value="2"/>
</dbReference>
<feature type="domain" description="AMOP" evidence="14">
    <location>
        <begin position="1"/>
        <end position="151"/>
    </location>
</feature>
<keyword evidence="9" id="KW-0472">Membrane</keyword>
<name>A0A2G8JF59_STIJA</name>
<feature type="domain" description="EGF-like" evidence="13">
    <location>
        <begin position="683"/>
        <end position="722"/>
    </location>
</feature>
<dbReference type="SUPFAM" id="SSF57196">
    <property type="entry name" value="EGF/Laminin"/>
    <property type="match status" value="1"/>
</dbReference>
<evidence type="ECO:0000256" key="4">
    <source>
        <dbReference type="ARBA" id="ARBA00022536"/>
    </source>
</evidence>
<evidence type="ECO:0000256" key="1">
    <source>
        <dbReference type="ARBA" id="ARBA00004370"/>
    </source>
</evidence>
<evidence type="ECO:0000256" key="5">
    <source>
        <dbReference type="ARBA" id="ARBA00022692"/>
    </source>
</evidence>
<dbReference type="InterPro" id="IPR001846">
    <property type="entry name" value="VWF_type-D"/>
</dbReference>
<dbReference type="InterPro" id="IPR001881">
    <property type="entry name" value="EGF-like_Ca-bd_dom"/>
</dbReference>
<dbReference type="SMART" id="SM00216">
    <property type="entry name" value="VWD"/>
    <property type="match status" value="1"/>
</dbReference>
<evidence type="ECO:0000259" key="15">
    <source>
        <dbReference type="PROSITE" id="PS51233"/>
    </source>
</evidence>
<dbReference type="FunFam" id="2.10.25.10:FF:000014">
    <property type="entry name" value="Latent-transforming growth factor beta-binding protein 3"/>
    <property type="match status" value="1"/>
</dbReference>
<dbReference type="InterPro" id="IPR056619">
    <property type="entry name" value="C8-3_MUC4"/>
</dbReference>
<keyword evidence="7" id="KW-0677">Repeat</keyword>
<dbReference type="SMART" id="SM00181">
    <property type="entry name" value="EGF"/>
    <property type="match status" value="7"/>
</dbReference>
<keyword evidence="11" id="KW-0325">Glycoprotein</keyword>
<keyword evidence="5" id="KW-0812">Transmembrane</keyword>
<dbReference type="InterPro" id="IPR018097">
    <property type="entry name" value="EGF_Ca-bd_CS"/>
</dbReference>
<keyword evidence="4 12" id="KW-0245">EGF-like domain</keyword>
<evidence type="ECO:0000256" key="11">
    <source>
        <dbReference type="ARBA" id="ARBA00023180"/>
    </source>
</evidence>
<accession>A0A2G8JF59</accession>
<dbReference type="InterPro" id="IPR049883">
    <property type="entry name" value="NOTCH1_EGF-like"/>
</dbReference>
<organism evidence="16 17">
    <name type="scientific">Stichopus japonicus</name>
    <name type="common">Sea cucumber</name>
    <dbReference type="NCBI Taxonomy" id="307972"/>
    <lineage>
        <taxon>Eukaryota</taxon>
        <taxon>Metazoa</taxon>
        <taxon>Echinodermata</taxon>
        <taxon>Eleutherozoa</taxon>
        <taxon>Echinozoa</taxon>
        <taxon>Holothuroidea</taxon>
        <taxon>Aspidochirotacea</taxon>
        <taxon>Aspidochirotida</taxon>
        <taxon>Stichopodidae</taxon>
        <taxon>Apostichopus</taxon>
    </lineage>
</organism>
<keyword evidence="3" id="KW-0964">Secreted</keyword>
<dbReference type="InterPro" id="IPR051495">
    <property type="entry name" value="Epithelial_Barrier/Signaling"/>
</dbReference>
<dbReference type="OrthoDB" id="4405280at2759"/>
<dbReference type="CDD" id="cd00054">
    <property type="entry name" value="EGF_CA"/>
    <property type="match status" value="5"/>
</dbReference>
<dbReference type="PANTHER" id="PTHR13802:SF52">
    <property type="entry name" value="MUCIN-4"/>
    <property type="match status" value="1"/>
</dbReference>
<dbReference type="PROSITE" id="PS01186">
    <property type="entry name" value="EGF_2"/>
    <property type="match status" value="4"/>
</dbReference>
<dbReference type="AlphaFoldDB" id="A0A2G8JF59"/>
<dbReference type="Gene3D" id="2.10.25.10">
    <property type="entry name" value="Laminin"/>
    <property type="match status" value="7"/>
</dbReference>
<dbReference type="SMART" id="SM00179">
    <property type="entry name" value="EGF_CA"/>
    <property type="match status" value="5"/>
</dbReference>
<evidence type="ECO:0000256" key="12">
    <source>
        <dbReference type="PROSITE-ProRule" id="PRU00076"/>
    </source>
</evidence>
<keyword evidence="10" id="KW-1015">Disulfide bond</keyword>
<dbReference type="InterPro" id="IPR005533">
    <property type="entry name" value="AMOP_dom"/>
</dbReference>
<evidence type="ECO:0000256" key="10">
    <source>
        <dbReference type="ARBA" id="ARBA00023157"/>
    </source>
</evidence>
<evidence type="ECO:0000259" key="14">
    <source>
        <dbReference type="PROSITE" id="PS50856"/>
    </source>
</evidence>
<evidence type="ECO:0000313" key="16">
    <source>
        <dbReference type="EMBL" id="PIK34386.1"/>
    </source>
</evidence>
<evidence type="ECO:0000256" key="9">
    <source>
        <dbReference type="ARBA" id="ARBA00023136"/>
    </source>
</evidence>
<dbReference type="GO" id="GO:0005509">
    <property type="term" value="F:calcium ion binding"/>
    <property type="evidence" value="ECO:0007669"/>
    <property type="project" value="InterPro"/>
</dbReference>
<dbReference type="InterPro" id="IPR000152">
    <property type="entry name" value="EGF-type_Asp/Asn_hydroxyl_site"/>
</dbReference>
<keyword evidence="17" id="KW-1185">Reference proteome</keyword>
<dbReference type="InterPro" id="IPR000742">
    <property type="entry name" value="EGF"/>
</dbReference>
<protein>
    <submittedName>
        <fullName evidence="16">Putative fibrillin-1</fullName>
    </submittedName>
</protein>
<feature type="domain" description="EGF-like" evidence="13">
    <location>
        <begin position="728"/>
        <end position="768"/>
    </location>
</feature>
<dbReference type="SMART" id="SM00723">
    <property type="entry name" value="AMOP"/>
    <property type="match status" value="1"/>
</dbReference>
<feature type="domain" description="EGF-like" evidence="13">
    <location>
        <begin position="810"/>
        <end position="850"/>
    </location>
</feature>
<dbReference type="InterPro" id="IPR024731">
    <property type="entry name" value="NELL2-like_EGF"/>
</dbReference>
<dbReference type="STRING" id="307972.A0A2G8JF59"/>
<dbReference type="PROSITE" id="PS00022">
    <property type="entry name" value="EGF_1"/>
    <property type="match status" value="1"/>
</dbReference>
<dbReference type="GO" id="GO:0016020">
    <property type="term" value="C:membrane"/>
    <property type="evidence" value="ECO:0007669"/>
    <property type="project" value="UniProtKB-SubCell"/>
</dbReference>
<keyword evidence="8" id="KW-1133">Transmembrane helix</keyword>
<comment type="caution">
    <text evidence="12">Lacks conserved residue(s) required for the propagation of feature annotation.</text>
</comment>
<evidence type="ECO:0000256" key="3">
    <source>
        <dbReference type="ARBA" id="ARBA00022525"/>
    </source>
</evidence>
<dbReference type="Pfam" id="PF00094">
    <property type="entry name" value="VWD"/>
    <property type="match status" value="1"/>
</dbReference>
<dbReference type="GO" id="GO:0005576">
    <property type="term" value="C:extracellular region"/>
    <property type="evidence" value="ECO:0007669"/>
    <property type="project" value="UniProtKB-SubCell"/>
</dbReference>
<dbReference type="PROSITE" id="PS50026">
    <property type="entry name" value="EGF_3"/>
    <property type="match status" value="4"/>
</dbReference>